<dbReference type="AlphaFoldDB" id="A0A2P6RTQ1"/>
<comment type="caution">
    <text evidence="2">The sequence shown here is derived from an EMBL/GenBank/DDBJ whole genome shotgun (WGS) entry which is preliminary data.</text>
</comment>
<name>A0A2P6RTQ1_ROSCH</name>
<evidence type="ECO:0000313" key="3">
    <source>
        <dbReference type="Proteomes" id="UP000238479"/>
    </source>
</evidence>
<dbReference type="EMBL" id="PDCK01000040">
    <property type="protein sequence ID" value="PRQ49806.1"/>
    <property type="molecule type" value="Genomic_DNA"/>
</dbReference>
<sequence length="75" mass="7849">MSWNWLIAGRSSSSSSSSSSAGAQVSRIGKISRGVGVGRGSRRQRTDRWGWRCGRVLWATGGIGIGNGIGSRIGV</sequence>
<feature type="region of interest" description="Disordered" evidence="1">
    <location>
        <begin position="1"/>
        <end position="26"/>
    </location>
</feature>
<feature type="compositionally biased region" description="Low complexity" evidence="1">
    <location>
        <begin position="11"/>
        <end position="20"/>
    </location>
</feature>
<dbReference type="Proteomes" id="UP000238479">
    <property type="component" value="Chromosome 2"/>
</dbReference>
<gene>
    <name evidence="2" type="ORF">RchiOBHm_Chr2g0126001</name>
</gene>
<keyword evidence="3" id="KW-1185">Reference proteome</keyword>
<accession>A0A2P6RTQ1</accession>
<organism evidence="2 3">
    <name type="scientific">Rosa chinensis</name>
    <name type="common">China rose</name>
    <dbReference type="NCBI Taxonomy" id="74649"/>
    <lineage>
        <taxon>Eukaryota</taxon>
        <taxon>Viridiplantae</taxon>
        <taxon>Streptophyta</taxon>
        <taxon>Embryophyta</taxon>
        <taxon>Tracheophyta</taxon>
        <taxon>Spermatophyta</taxon>
        <taxon>Magnoliopsida</taxon>
        <taxon>eudicotyledons</taxon>
        <taxon>Gunneridae</taxon>
        <taxon>Pentapetalae</taxon>
        <taxon>rosids</taxon>
        <taxon>fabids</taxon>
        <taxon>Rosales</taxon>
        <taxon>Rosaceae</taxon>
        <taxon>Rosoideae</taxon>
        <taxon>Rosoideae incertae sedis</taxon>
        <taxon>Rosa</taxon>
    </lineage>
</organism>
<proteinExistence type="predicted"/>
<evidence type="ECO:0000313" key="2">
    <source>
        <dbReference type="EMBL" id="PRQ49806.1"/>
    </source>
</evidence>
<evidence type="ECO:0000256" key="1">
    <source>
        <dbReference type="SAM" id="MobiDB-lite"/>
    </source>
</evidence>
<protein>
    <submittedName>
        <fullName evidence="2">Uncharacterized protein</fullName>
    </submittedName>
</protein>
<reference evidence="2 3" key="1">
    <citation type="journal article" date="2018" name="Nat. Genet.">
        <title>The Rosa genome provides new insights in the design of modern roses.</title>
        <authorList>
            <person name="Bendahmane M."/>
        </authorList>
    </citation>
    <scope>NUCLEOTIDE SEQUENCE [LARGE SCALE GENOMIC DNA]</scope>
    <source>
        <strain evidence="3">cv. Old Blush</strain>
    </source>
</reference>
<dbReference type="Gramene" id="PRQ49806">
    <property type="protein sequence ID" value="PRQ49806"/>
    <property type="gene ID" value="RchiOBHm_Chr2g0126001"/>
</dbReference>